<dbReference type="RefSeq" id="WP_206100445.1">
    <property type="nucleotide sequence ID" value="NZ_CP070969.1"/>
</dbReference>
<organism evidence="2 3">
    <name type="scientific">Paenibacillus tianjinensis</name>
    <dbReference type="NCBI Taxonomy" id="2810347"/>
    <lineage>
        <taxon>Bacteria</taxon>
        <taxon>Bacillati</taxon>
        <taxon>Bacillota</taxon>
        <taxon>Bacilli</taxon>
        <taxon>Bacillales</taxon>
        <taxon>Paenibacillaceae</taxon>
        <taxon>Paenibacillus</taxon>
    </lineage>
</organism>
<keyword evidence="3" id="KW-1185">Reference proteome</keyword>
<protein>
    <submittedName>
        <fullName evidence="2">Uncharacterized protein</fullName>
    </submittedName>
</protein>
<feature type="signal peptide" evidence="1">
    <location>
        <begin position="1"/>
        <end position="20"/>
    </location>
</feature>
<proteinExistence type="predicted"/>
<gene>
    <name evidence="2" type="ORF">JRJ22_15765</name>
</gene>
<name>A0ABX7L9Q0_9BACL</name>
<evidence type="ECO:0000313" key="3">
    <source>
        <dbReference type="Proteomes" id="UP000663452"/>
    </source>
</evidence>
<dbReference type="Proteomes" id="UP000663452">
    <property type="component" value="Chromosome"/>
</dbReference>
<keyword evidence="1" id="KW-0732">Signal</keyword>
<sequence length="72" mass="7950">MKNKLALMLTAVLTSGIMFTGSGQHVHITGVHMLSSSSHSTLLQTSMKKEKGKYTRKAKELFGGLLDHLERH</sequence>
<dbReference type="EMBL" id="CP070969">
    <property type="protein sequence ID" value="QSF42767.1"/>
    <property type="molecule type" value="Genomic_DNA"/>
</dbReference>
<reference evidence="2 3" key="1">
    <citation type="submission" date="2021-02" db="EMBL/GenBank/DDBJ databases">
        <title>Paenibacillus tianjinensis sp. nov.</title>
        <authorList>
            <person name="Liu H."/>
        </authorList>
    </citation>
    <scope>NUCLEOTIDE SEQUENCE [LARGE SCALE GENOMIC DNA]</scope>
    <source>
        <strain evidence="2 3">TB2019</strain>
    </source>
</reference>
<accession>A0ABX7L9Q0</accession>
<feature type="chain" id="PRO_5047152366" evidence="1">
    <location>
        <begin position="21"/>
        <end position="72"/>
    </location>
</feature>
<evidence type="ECO:0000313" key="2">
    <source>
        <dbReference type="EMBL" id="QSF42767.1"/>
    </source>
</evidence>
<evidence type="ECO:0000256" key="1">
    <source>
        <dbReference type="SAM" id="SignalP"/>
    </source>
</evidence>